<keyword evidence="9" id="KW-1185">Reference proteome</keyword>
<comment type="caution">
    <text evidence="8">The sequence shown here is derived from an EMBL/GenBank/DDBJ whole genome shotgun (WGS) entry which is preliminary data.</text>
</comment>
<dbReference type="Gene3D" id="3.30.40.10">
    <property type="entry name" value="Zinc/RING finger domain, C3HC4 (zinc finger)"/>
    <property type="match status" value="1"/>
</dbReference>
<evidence type="ECO:0000259" key="7">
    <source>
        <dbReference type="PROSITE" id="PS51873"/>
    </source>
</evidence>
<keyword evidence="2" id="KW-0479">Metal-binding</keyword>
<dbReference type="GO" id="GO:0008270">
    <property type="term" value="F:zinc ion binding"/>
    <property type="evidence" value="ECO:0007669"/>
    <property type="project" value="UniProtKB-KW"/>
</dbReference>
<name>A0A392PSI9_9FABA</name>
<dbReference type="SUPFAM" id="SSF57850">
    <property type="entry name" value="RING/U-box"/>
    <property type="match status" value="1"/>
</dbReference>
<feature type="non-terminal residue" evidence="8">
    <location>
        <position position="1"/>
    </location>
</feature>
<evidence type="ECO:0000256" key="2">
    <source>
        <dbReference type="ARBA" id="ARBA00022723"/>
    </source>
</evidence>
<proteinExistence type="predicted"/>
<keyword evidence="6" id="KW-0862">Zinc</keyword>
<evidence type="ECO:0000313" key="8">
    <source>
        <dbReference type="EMBL" id="MCI14794.1"/>
    </source>
</evidence>
<organism evidence="8 9">
    <name type="scientific">Trifolium medium</name>
    <dbReference type="NCBI Taxonomy" id="97028"/>
    <lineage>
        <taxon>Eukaryota</taxon>
        <taxon>Viridiplantae</taxon>
        <taxon>Streptophyta</taxon>
        <taxon>Embryophyta</taxon>
        <taxon>Tracheophyta</taxon>
        <taxon>Spermatophyta</taxon>
        <taxon>Magnoliopsida</taxon>
        <taxon>eudicotyledons</taxon>
        <taxon>Gunneridae</taxon>
        <taxon>Pentapetalae</taxon>
        <taxon>rosids</taxon>
        <taxon>fabids</taxon>
        <taxon>Fabales</taxon>
        <taxon>Fabaceae</taxon>
        <taxon>Papilionoideae</taxon>
        <taxon>50 kb inversion clade</taxon>
        <taxon>NPAAA clade</taxon>
        <taxon>Hologalegina</taxon>
        <taxon>IRL clade</taxon>
        <taxon>Trifolieae</taxon>
        <taxon>Trifolium</taxon>
    </lineage>
</organism>
<evidence type="ECO:0000256" key="4">
    <source>
        <dbReference type="ARBA" id="ARBA00022771"/>
    </source>
</evidence>
<dbReference type="Proteomes" id="UP000265520">
    <property type="component" value="Unassembled WGS sequence"/>
</dbReference>
<reference evidence="8 9" key="1">
    <citation type="journal article" date="2018" name="Front. Plant Sci.">
        <title>Red Clover (Trifolium pratense) and Zigzag Clover (T. medium) - A Picture of Genomic Similarities and Differences.</title>
        <authorList>
            <person name="Dluhosova J."/>
            <person name="Istvanek J."/>
            <person name="Nedelnik J."/>
            <person name="Repkova J."/>
        </authorList>
    </citation>
    <scope>NUCLEOTIDE SEQUENCE [LARGE SCALE GENOMIC DNA]</scope>
    <source>
        <strain evidence="9">cv. 10/8</strain>
        <tissue evidence="8">Leaf</tissue>
    </source>
</reference>
<evidence type="ECO:0000256" key="5">
    <source>
        <dbReference type="ARBA" id="ARBA00022786"/>
    </source>
</evidence>
<sequence>YIGTSINDGPGCLMLRCPDPACGAAVDQDMINLLASDEDKEKYDRYLLRSYIEDNKKVCCRDST</sequence>
<keyword evidence="5" id="KW-0833">Ubl conjugation pathway</keyword>
<dbReference type="GO" id="GO:0016740">
    <property type="term" value="F:transferase activity"/>
    <property type="evidence" value="ECO:0007669"/>
    <property type="project" value="UniProtKB-KW"/>
</dbReference>
<dbReference type="EMBL" id="LXQA010093811">
    <property type="protein sequence ID" value="MCI14794.1"/>
    <property type="molecule type" value="Genomic_DNA"/>
</dbReference>
<evidence type="ECO:0000256" key="6">
    <source>
        <dbReference type="ARBA" id="ARBA00022833"/>
    </source>
</evidence>
<evidence type="ECO:0000256" key="1">
    <source>
        <dbReference type="ARBA" id="ARBA00022679"/>
    </source>
</evidence>
<accession>A0A392PSI9</accession>
<keyword evidence="4" id="KW-0863">Zinc-finger</keyword>
<keyword evidence="1" id="KW-0808">Transferase</keyword>
<keyword evidence="3" id="KW-0677">Repeat</keyword>
<dbReference type="InterPro" id="IPR013083">
    <property type="entry name" value="Znf_RING/FYVE/PHD"/>
</dbReference>
<evidence type="ECO:0000256" key="3">
    <source>
        <dbReference type="ARBA" id="ARBA00022737"/>
    </source>
</evidence>
<feature type="domain" description="RING-type" evidence="7">
    <location>
        <begin position="1"/>
        <end position="64"/>
    </location>
</feature>
<evidence type="ECO:0000313" key="9">
    <source>
        <dbReference type="Proteomes" id="UP000265520"/>
    </source>
</evidence>
<dbReference type="PROSITE" id="PS51873">
    <property type="entry name" value="TRIAD"/>
    <property type="match status" value="1"/>
</dbReference>
<protein>
    <submittedName>
        <fullName evidence="8">Putative E3 ubiquitin-protein ligase ARI7-like</fullName>
    </submittedName>
</protein>
<dbReference type="InterPro" id="IPR044066">
    <property type="entry name" value="TRIAD_supradom"/>
</dbReference>
<dbReference type="AlphaFoldDB" id="A0A392PSI9"/>